<evidence type="ECO:0000313" key="1">
    <source>
        <dbReference type="Ensembl" id="ENSMPUP00000005020.1"/>
    </source>
</evidence>
<dbReference type="InParanoid" id="M3Y119"/>
<accession>M3Y119</accession>
<dbReference type="EMBL" id="AEYP01009088">
    <property type="status" value="NOT_ANNOTATED_CDS"/>
    <property type="molecule type" value="Genomic_DNA"/>
</dbReference>
<reference evidence="1" key="1">
    <citation type="submission" date="2024-06" db="UniProtKB">
        <authorList>
            <consortium name="Ensembl"/>
        </authorList>
    </citation>
    <scope>IDENTIFICATION</scope>
</reference>
<organism evidence="1">
    <name type="scientific">Mustela putorius furo</name>
    <name type="common">European domestic ferret</name>
    <name type="synonym">Mustela furo</name>
    <dbReference type="NCBI Taxonomy" id="9669"/>
    <lineage>
        <taxon>Eukaryota</taxon>
        <taxon>Metazoa</taxon>
        <taxon>Chordata</taxon>
        <taxon>Craniata</taxon>
        <taxon>Vertebrata</taxon>
        <taxon>Euteleostomi</taxon>
        <taxon>Mammalia</taxon>
        <taxon>Eutheria</taxon>
        <taxon>Laurasiatheria</taxon>
        <taxon>Carnivora</taxon>
        <taxon>Caniformia</taxon>
        <taxon>Musteloidea</taxon>
        <taxon>Mustelidae</taxon>
        <taxon>Mustelinae</taxon>
        <taxon>Mustela</taxon>
    </lineage>
</organism>
<protein>
    <submittedName>
        <fullName evidence="1">Uncharacterized protein</fullName>
    </submittedName>
</protein>
<proteinExistence type="predicted"/>
<name>M3Y119_MUSPF</name>
<sequence>MHVSLMKHARVHTYDTDFQCSLAFRSTLRSRVPGPAFLEEWPVSVASTSSFLPPPPYSRLAFGPVTKLVRSGQSRWLSPVPLWPRGSDGMLRTRKLTAQNPADFVVLLSAPFPTLNLSLARGWRLRTCV</sequence>
<dbReference type="HOGENOM" id="CLU_1948147_0_0_1"/>
<dbReference type="Ensembl" id="ENSMPUT00000005105.1">
    <property type="protein sequence ID" value="ENSMPUP00000005020.1"/>
    <property type="gene ID" value="ENSMPUG00000005059.1"/>
</dbReference>
<dbReference type="AlphaFoldDB" id="M3Y119"/>